<gene>
    <name evidence="1" type="ORF">HNO88_000269</name>
</gene>
<dbReference type="EMBL" id="JACHLR010000001">
    <property type="protein sequence ID" value="MBB4856972.1"/>
    <property type="molecule type" value="Genomic_DNA"/>
</dbReference>
<dbReference type="RefSeq" id="WP_184241996.1">
    <property type="nucleotide sequence ID" value="NZ_JACHLR010000001.1"/>
</dbReference>
<protein>
    <submittedName>
        <fullName evidence="1">5'-deoxynucleotidase YfbR-like HD superfamily hydrolase</fullName>
    </submittedName>
</protein>
<evidence type="ECO:0000313" key="1">
    <source>
        <dbReference type="EMBL" id="MBB4856972.1"/>
    </source>
</evidence>
<dbReference type="GO" id="GO:0016787">
    <property type="term" value="F:hydrolase activity"/>
    <property type="evidence" value="ECO:0007669"/>
    <property type="project" value="UniProtKB-KW"/>
</dbReference>
<keyword evidence="1" id="KW-0378">Hydrolase</keyword>
<dbReference type="SUPFAM" id="SSF109604">
    <property type="entry name" value="HD-domain/PDEase-like"/>
    <property type="match status" value="1"/>
</dbReference>
<sequence length="186" mass="20769">MSTQIEHSPTVRRIVGPTILLASGEYFDFLDPTSATFAISDIAHGLSHICRFAGHCKQFYSVAQHSVYVSQIVPPEHAFAGLMHDAAEAFVGDVAKPLKDLLPQYREIEHAIETVLLKRYGLSLPLDPSVKEADIVMLATEQVALMQNRDDWQYTRGRTPADIDITPMPPIEAREFFLARYAELTA</sequence>
<accession>A0A7W7NVC7</accession>
<dbReference type="Gene3D" id="1.10.3210.10">
    <property type="entry name" value="Hypothetical protein af1432"/>
    <property type="match status" value="1"/>
</dbReference>
<dbReference type="Proteomes" id="UP000555448">
    <property type="component" value="Unassembled WGS sequence"/>
</dbReference>
<reference evidence="1 2" key="1">
    <citation type="submission" date="2020-08" db="EMBL/GenBank/DDBJ databases">
        <title>Functional genomics of gut bacteria from endangered species of beetles.</title>
        <authorList>
            <person name="Carlos-Shanley C."/>
        </authorList>
    </citation>
    <scope>NUCLEOTIDE SEQUENCE [LARGE SCALE GENOMIC DNA]</scope>
    <source>
        <strain evidence="1 2">S00245</strain>
    </source>
</reference>
<comment type="caution">
    <text evidence="1">The sequence shown here is derived from an EMBL/GenBank/DDBJ whole genome shotgun (WGS) entry which is preliminary data.</text>
</comment>
<organism evidence="1 2">
    <name type="scientific">Novosphingobium chloroacetimidivorans</name>
    <dbReference type="NCBI Taxonomy" id="1428314"/>
    <lineage>
        <taxon>Bacteria</taxon>
        <taxon>Pseudomonadati</taxon>
        <taxon>Pseudomonadota</taxon>
        <taxon>Alphaproteobacteria</taxon>
        <taxon>Sphingomonadales</taxon>
        <taxon>Sphingomonadaceae</taxon>
        <taxon>Novosphingobium</taxon>
    </lineage>
</organism>
<dbReference type="AlphaFoldDB" id="A0A7W7NVC7"/>
<proteinExistence type="predicted"/>
<name>A0A7W7NVC7_9SPHN</name>
<evidence type="ECO:0000313" key="2">
    <source>
        <dbReference type="Proteomes" id="UP000555448"/>
    </source>
</evidence>
<keyword evidence="2" id="KW-1185">Reference proteome</keyword>